<feature type="transmembrane region" description="Helical" evidence="1">
    <location>
        <begin position="51"/>
        <end position="71"/>
    </location>
</feature>
<dbReference type="PATRIC" id="fig|29422.6.peg.1960"/>
<dbReference type="Proteomes" id="UP000054742">
    <property type="component" value="Unassembled WGS sequence"/>
</dbReference>
<gene>
    <name evidence="2" type="ORF">Lbru_1840</name>
</gene>
<keyword evidence="1" id="KW-0472">Membrane</keyword>
<keyword evidence="3" id="KW-1185">Reference proteome</keyword>
<evidence type="ECO:0000313" key="3">
    <source>
        <dbReference type="Proteomes" id="UP000054742"/>
    </source>
</evidence>
<dbReference type="RefSeq" id="WP_058441847.1">
    <property type="nucleotide sequence ID" value="NZ_CAAAHU010000002.1"/>
</dbReference>
<comment type="caution">
    <text evidence="2">The sequence shown here is derived from an EMBL/GenBank/DDBJ whole genome shotgun (WGS) entry which is preliminary data.</text>
</comment>
<dbReference type="OrthoDB" id="5637144at2"/>
<name>A0A0W0SCX1_9GAMM</name>
<dbReference type="EMBL" id="LNXV01000029">
    <property type="protein sequence ID" value="KTC81320.1"/>
    <property type="molecule type" value="Genomic_DNA"/>
</dbReference>
<accession>A0A0W0SCX1</accession>
<proteinExistence type="predicted"/>
<dbReference type="AlphaFoldDB" id="A0A0W0SCX1"/>
<evidence type="ECO:0000313" key="2">
    <source>
        <dbReference type="EMBL" id="KTC81320.1"/>
    </source>
</evidence>
<keyword evidence="1" id="KW-0812">Transmembrane</keyword>
<reference evidence="2 3" key="1">
    <citation type="submission" date="2015-11" db="EMBL/GenBank/DDBJ databases">
        <title>Genomic analysis of 38 Legionella species identifies large and diverse effector repertoires.</title>
        <authorList>
            <person name="Burstein D."/>
            <person name="Amaro F."/>
            <person name="Zusman T."/>
            <person name="Lifshitz Z."/>
            <person name="Cohen O."/>
            <person name="Gilbert J.A."/>
            <person name="Pupko T."/>
            <person name="Shuman H.A."/>
            <person name="Segal G."/>
        </authorList>
    </citation>
    <scope>NUCLEOTIDE SEQUENCE [LARGE SCALE GENOMIC DNA]</scope>
    <source>
        <strain evidence="2 3">ATCC 43878</strain>
    </source>
</reference>
<feature type="transmembrane region" description="Helical" evidence="1">
    <location>
        <begin position="113"/>
        <end position="135"/>
    </location>
</feature>
<sequence length="160" mass="17511">MAEILHTVFTSENNIFLSKEKGSFVGPKNRFFTVFKPIQSTNYKYSDFTSYLLNPVIDVCLAPVFLLDVLISVTNTLASLLKAFHIWSHNQQSTSGLIDGHTKNELGEAGQHFLTAISALISAVINPLLSLISLVTRPIASIVKGFADALDECSSASHRI</sequence>
<organism evidence="2 3">
    <name type="scientific">Legionella brunensis</name>
    <dbReference type="NCBI Taxonomy" id="29422"/>
    <lineage>
        <taxon>Bacteria</taxon>
        <taxon>Pseudomonadati</taxon>
        <taxon>Pseudomonadota</taxon>
        <taxon>Gammaproteobacteria</taxon>
        <taxon>Legionellales</taxon>
        <taxon>Legionellaceae</taxon>
        <taxon>Legionella</taxon>
    </lineage>
</organism>
<protein>
    <submittedName>
        <fullName evidence="2">Uncharacterized protein</fullName>
    </submittedName>
</protein>
<evidence type="ECO:0000256" key="1">
    <source>
        <dbReference type="SAM" id="Phobius"/>
    </source>
</evidence>
<keyword evidence="1" id="KW-1133">Transmembrane helix</keyword>